<dbReference type="KEGG" id="btab:109037251"/>
<dbReference type="GO" id="GO:0007346">
    <property type="term" value="P:regulation of mitotic cell cycle"/>
    <property type="evidence" value="ECO:0007669"/>
    <property type="project" value="TreeGrafter"/>
</dbReference>
<organism evidence="3 4">
    <name type="scientific">Bemisia tabaci</name>
    <name type="common">Sweetpotato whitefly</name>
    <name type="synonym">Aleurodes tabaci</name>
    <dbReference type="NCBI Taxonomy" id="7038"/>
    <lineage>
        <taxon>Eukaryota</taxon>
        <taxon>Metazoa</taxon>
        <taxon>Ecdysozoa</taxon>
        <taxon>Arthropoda</taxon>
        <taxon>Hexapoda</taxon>
        <taxon>Insecta</taxon>
        <taxon>Pterygota</taxon>
        <taxon>Neoptera</taxon>
        <taxon>Paraneoptera</taxon>
        <taxon>Hemiptera</taxon>
        <taxon>Sternorrhyncha</taxon>
        <taxon>Aleyrodoidea</taxon>
        <taxon>Aleyrodidae</taxon>
        <taxon>Aleyrodinae</taxon>
        <taxon>Bemisia</taxon>
    </lineage>
</organism>
<dbReference type="Proteomes" id="UP001152759">
    <property type="component" value="Chromosome 8"/>
</dbReference>
<keyword evidence="2" id="KW-0175">Coiled coil</keyword>
<evidence type="ECO:0008006" key="5">
    <source>
        <dbReference type="Google" id="ProtNLM"/>
    </source>
</evidence>
<evidence type="ECO:0000313" key="4">
    <source>
        <dbReference type="Proteomes" id="UP001152759"/>
    </source>
</evidence>
<dbReference type="EMBL" id="OU963869">
    <property type="protein sequence ID" value="CAH0776565.1"/>
    <property type="molecule type" value="Genomic_DNA"/>
</dbReference>
<dbReference type="InterPro" id="IPR008491">
    <property type="entry name" value="CDK5RAP3"/>
</dbReference>
<feature type="coiled-coil region" evidence="2">
    <location>
        <begin position="127"/>
        <end position="172"/>
    </location>
</feature>
<dbReference type="PANTHER" id="PTHR14894">
    <property type="entry name" value="CDK5 REGULATORY SUBUNIT-ASSOCIATED PROTEIN 3"/>
    <property type="match status" value="1"/>
</dbReference>
<protein>
    <recommendedName>
        <fullName evidence="5">CDK5 regulatory subunit-associated protein 3</fullName>
    </recommendedName>
</protein>
<reference evidence="3" key="1">
    <citation type="submission" date="2021-12" db="EMBL/GenBank/DDBJ databases">
        <authorList>
            <person name="King R."/>
        </authorList>
    </citation>
    <scope>NUCLEOTIDE SEQUENCE</scope>
</reference>
<comment type="similarity">
    <text evidence="1">Belongs to the CDK5RAP3 family.</text>
</comment>
<dbReference type="GO" id="GO:0012505">
    <property type="term" value="C:endomembrane system"/>
    <property type="evidence" value="ECO:0007669"/>
    <property type="project" value="TreeGrafter"/>
</dbReference>
<dbReference type="Pfam" id="PF05600">
    <property type="entry name" value="CDK5RAP3"/>
    <property type="match status" value="1"/>
</dbReference>
<sequence length="475" mass="54550">MEQFIPIDIHIAKLLDWLVSRRHCNNDWAKNVIIIREKINAAIQDMPAHEGIIQLLSGTYINYFHCLRIIEILKETEADTKSFFGSYGSKRMKDWQEIVRLYQKDNIYLAEASNLLIRNIKYEIPALKKQISKCQQTQQECEKKEAQHAKTAKSAQNEINNLKKQLGIQSDNIQQDLSERIKTLPEIYDRIASKVKSVLPAVSFYTKFVEENMEMKVSVTLINFVADRGNATTYEWQYDEAPSRIEGIETNIVVEENNEEDDGGGIDWGDDTFTDEIDYGISVEADPNQSDVLMPDDSGIDVEKSKDKVARGEEALTVLDNPKTRNQFLNEIMELESFLKMRLHEMKSDDGGLISDVSETPENVKYMLDAVITVQKLLTDKTTEHLHNVKHLPKYVENFVKLLKNKKNVIEKAKTLEEELQRKSREAAQEELKLKAKLALINQKTRDLQVEIAADISKKYKDRPVNLMGGVQVNN</sequence>
<evidence type="ECO:0000256" key="2">
    <source>
        <dbReference type="SAM" id="Coils"/>
    </source>
</evidence>
<dbReference type="PANTHER" id="PTHR14894:SF0">
    <property type="entry name" value="CDK5 REGULATORY SUBUNIT-ASSOCIATED PROTEIN 3"/>
    <property type="match status" value="1"/>
</dbReference>
<evidence type="ECO:0000313" key="3">
    <source>
        <dbReference type="EMBL" id="CAH0776565.1"/>
    </source>
</evidence>
<accession>A0A9P0CBI4</accession>
<evidence type="ECO:0000256" key="1">
    <source>
        <dbReference type="ARBA" id="ARBA00007478"/>
    </source>
</evidence>
<proteinExistence type="inferred from homology"/>
<dbReference type="AlphaFoldDB" id="A0A9P0CBI4"/>
<keyword evidence="4" id="KW-1185">Reference proteome</keyword>
<name>A0A9P0CBI4_BEMTA</name>
<gene>
    <name evidence="3" type="ORF">BEMITA_LOCUS12638</name>
</gene>
<feature type="coiled-coil region" evidence="2">
    <location>
        <begin position="399"/>
        <end position="437"/>
    </location>
</feature>